<reference evidence="1 2" key="1">
    <citation type="submission" date="2016-07" db="EMBL/GenBank/DDBJ databases">
        <title>Draft genome of the white-rot fungus Obba rivulosa 3A-2.</title>
        <authorList>
            <consortium name="DOE Joint Genome Institute"/>
            <person name="Miettinen O."/>
            <person name="Riley R."/>
            <person name="Acob R."/>
            <person name="Barry K."/>
            <person name="Cullen D."/>
            <person name="De Vries R."/>
            <person name="Hainaut M."/>
            <person name="Hatakka A."/>
            <person name="Henrissat B."/>
            <person name="Hilden K."/>
            <person name="Kuo R."/>
            <person name="Labutti K."/>
            <person name="Lipzen A."/>
            <person name="Makela M.R."/>
            <person name="Sandor L."/>
            <person name="Spatafora J.W."/>
            <person name="Grigoriev I.V."/>
            <person name="Hibbett D.S."/>
        </authorList>
    </citation>
    <scope>NUCLEOTIDE SEQUENCE [LARGE SCALE GENOMIC DNA]</scope>
    <source>
        <strain evidence="1 2">3A-2</strain>
    </source>
</reference>
<name>A0A8E2B3V4_9APHY</name>
<evidence type="ECO:0000313" key="2">
    <source>
        <dbReference type="Proteomes" id="UP000250043"/>
    </source>
</evidence>
<sequence>MPLRDIIPELLSLLETQIGMLRYCASSLPPPKLVISKGSITDYYKTLAIGTGPVPHAKPHYERSIREHLPPLASRITLPNHRYHHPSTRAFSRAFSGHSTCRLARTHRRPHPRHRSHRAPAFHSCRPPLVIATGPNAAAHASR</sequence>
<dbReference type="EMBL" id="KV722379">
    <property type="protein sequence ID" value="OCH91822.1"/>
    <property type="molecule type" value="Genomic_DNA"/>
</dbReference>
<organism evidence="1 2">
    <name type="scientific">Obba rivulosa</name>
    <dbReference type="NCBI Taxonomy" id="1052685"/>
    <lineage>
        <taxon>Eukaryota</taxon>
        <taxon>Fungi</taxon>
        <taxon>Dikarya</taxon>
        <taxon>Basidiomycota</taxon>
        <taxon>Agaricomycotina</taxon>
        <taxon>Agaricomycetes</taxon>
        <taxon>Polyporales</taxon>
        <taxon>Gelatoporiaceae</taxon>
        <taxon>Obba</taxon>
    </lineage>
</organism>
<evidence type="ECO:0000313" key="1">
    <source>
        <dbReference type="EMBL" id="OCH91822.1"/>
    </source>
</evidence>
<keyword evidence="2" id="KW-1185">Reference proteome</keyword>
<proteinExistence type="predicted"/>
<accession>A0A8E2B3V4</accession>
<dbReference type="Proteomes" id="UP000250043">
    <property type="component" value="Unassembled WGS sequence"/>
</dbReference>
<protein>
    <submittedName>
        <fullName evidence="1">Uncharacterized protein</fullName>
    </submittedName>
</protein>
<gene>
    <name evidence="1" type="ORF">OBBRIDRAFT_506731</name>
</gene>
<dbReference type="AlphaFoldDB" id="A0A8E2B3V4"/>